<dbReference type="PANTHER" id="PTHR43280">
    <property type="entry name" value="ARAC-FAMILY TRANSCRIPTIONAL REGULATOR"/>
    <property type="match status" value="1"/>
</dbReference>
<dbReference type="GO" id="GO:0003700">
    <property type="term" value="F:DNA-binding transcription factor activity"/>
    <property type="evidence" value="ECO:0007669"/>
    <property type="project" value="InterPro"/>
</dbReference>
<evidence type="ECO:0000259" key="4">
    <source>
        <dbReference type="PROSITE" id="PS01124"/>
    </source>
</evidence>
<reference evidence="5 6" key="1">
    <citation type="submission" date="2018-06" db="EMBL/GenBank/DDBJ databases">
        <title>Noncontiguous genome sequence of Ruminococcaceae bacterium ASD2818.</title>
        <authorList>
            <person name="Chaplin A.V."/>
            <person name="Sokolova S.R."/>
            <person name="Kochetkova T.O."/>
            <person name="Goltsov A.Y."/>
            <person name="Trofimov D.Y."/>
            <person name="Efimov B.A."/>
        </authorList>
    </citation>
    <scope>NUCLEOTIDE SEQUENCE [LARGE SCALE GENOMIC DNA]</scope>
    <source>
        <strain evidence="5 6">ASD2818</strain>
    </source>
</reference>
<dbReference type="Pfam" id="PF12833">
    <property type="entry name" value="HTH_18"/>
    <property type="match status" value="1"/>
</dbReference>
<dbReference type="PROSITE" id="PS01124">
    <property type="entry name" value="HTH_ARAC_FAMILY_2"/>
    <property type="match status" value="1"/>
</dbReference>
<dbReference type="SUPFAM" id="SSF46689">
    <property type="entry name" value="Homeodomain-like"/>
    <property type="match status" value="2"/>
</dbReference>
<accession>A0A328UET7</accession>
<dbReference type="AlphaFoldDB" id="A0A328UET7"/>
<dbReference type="InterPro" id="IPR003313">
    <property type="entry name" value="AraC-bd"/>
</dbReference>
<dbReference type="PRINTS" id="PR00032">
    <property type="entry name" value="HTHARAC"/>
</dbReference>
<dbReference type="Gene3D" id="2.60.120.280">
    <property type="entry name" value="Regulatory protein AraC"/>
    <property type="match status" value="1"/>
</dbReference>
<evidence type="ECO:0000313" key="5">
    <source>
        <dbReference type="EMBL" id="RAQ30377.1"/>
    </source>
</evidence>
<dbReference type="EMBL" id="QLYR01000001">
    <property type="protein sequence ID" value="RAQ30377.1"/>
    <property type="molecule type" value="Genomic_DNA"/>
</dbReference>
<dbReference type="SUPFAM" id="SSF51215">
    <property type="entry name" value="Regulatory protein AraC"/>
    <property type="match status" value="1"/>
</dbReference>
<dbReference type="InterPro" id="IPR037923">
    <property type="entry name" value="HTH-like"/>
</dbReference>
<dbReference type="InterPro" id="IPR018062">
    <property type="entry name" value="HTH_AraC-typ_CS"/>
</dbReference>
<evidence type="ECO:0000313" key="6">
    <source>
        <dbReference type="Proteomes" id="UP000249377"/>
    </source>
</evidence>
<dbReference type="Gene3D" id="1.10.10.60">
    <property type="entry name" value="Homeodomain-like"/>
    <property type="match status" value="2"/>
</dbReference>
<evidence type="ECO:0000256" key="2">
    <source>
        <dbReference type="ARBA" id="ARBA00023125"/>
    </source>
</evidence>
<feature type="domain" description="HTH araC/xylS-type" evidence="4">
    <location>
        <begin position="188"/>
        <end position="286"/>
    </location>
</feature>
<keyword evidence="3" id="KW-0804">Transcription</keyword>
<evidence type="ECO:0000256" key="3">
    <source>
        <dbReference type="ARBA" id="ARBA00023163"/>
    </source>
</evidence>
<name>A0A328UET7_9FIRM</name>
<dbReference type="InterPro" id="IPR018060">
    <property type="entry name" value="HTH_AraC"/>
</dbReference>
<protein>
    <recommendedName>
        <fullName evidence="4">HTH araC/xylS-type domain-containing protein</fullName>
    </recommendedName>
</protein>
<dbReference type="SMART" id="SM00342">
    <property type="entry name" value="HTH_ARAC"/>
    <property type="match status" value="1"/>
</dbReference>
<keyword evidence="1" id="KW-0805">Transcription regulation</keyword>
<keyword evidence="2" id="KW-0238">DNA-binding</keyword>
<organism evidence="5 6">
    <name type="scientific">Hydrogeniiclostridium mannosilyticum</name>
    <dbReference type="NCBI Taxonomy" id="2764322"/>
    <lineage>
        <taxon>Bacteria</taxon>
        <taxon>Bacillati</taxon>
        <taxon>Bacillota</taxon>
        <taxon>Clostridia</taxon>
        <taxon>Eubacteriales</taxon>
        <taxon>Acutalibacteraceae</taxon>
        <taxon>Hydrogeniiclostridium</taxon>
    </lineage>
</organism>
<dbReference type="PROSITE" id="PS00041">
    <property type="entry name" value="HTH_ARAC_FAMILY_1"/>
    <property type="match status" value="1"/>
</dbReference>
<dbReference type="InterPro" id="IPR009057">
    <property type="entry name" value="Homeodomain-like_sf"/>
</dbReference>
<gene>
    <name evidence="5" type="ORF">DPQ25_02410</name>
</gene>
<keyword evidence="6" id="KW-1185">Reference proteome</keyword>
<proteinExistence type="predicted"/>
<dbReference type="RefSeq" id="WP_112331574.1">
    <property type="nucleotide sequence ID" value="NZ_JADPHD010000001.1"/>
</dbReference>
<dbReference type="Proteomes" id="UP000249377">
    <property type="component" value="Unassembled WGS sequence"/>
</dbReference>
<comment type="caution">
    <text evidence="5">The sequence shown here is derived from an EMBL/GenBank/DDBJ whole genome shotgun (WGS) entry which is preliminary data.</text>
</comment>
<dbReference type="InterPro" id="IPR020449">
    <property type="entry name" value="Tscrpt_reg_AraC-type_HTH"/>
</dbReference>
<sequence length="289" mass="32608">MEQEQNNRYDRDGAFGKVRLMAHAPSVLARRLFYCVQSGGWHLCNDQYHIQRGQGILDCLLICTVSGRGTLRYDGREYSLLPGSVALLAPNRPHEYFTPDRSRWEFYWLHFCGAGSEGFAEYIRQKNGGVICGPVAAGCLNNIQQILELKSQRDLDFETIASELIAVMLHQMVSVAPAEIAGQDEVVAKALDFIHTGYRQHIELEDLCRAVFVSRAHLARVFEKATGYTPYEYLLKYRISKAKELLLSGSASVAEIAVRVGFSYPGNFISAFRRLEGVTPAKYRRQYLA</sequence>
<dbReference type="GO" id="GO:0043565">
    <property type="term" value="F:sequence-specific DNA binding"/>
    <property type="evidence" value="ECO:0007669"/>
    <property type="project" value="InterPro"/>
</dbReference>
<dbReference type="PANTHER" id="PTHR43280:SF2">
    <property type="entry name" value="HTH-TYPE TRANSCRIPTIONAL REGULATOR EXSA"/>
    <property type="match status" value="1"/>
</dbReference>
<evidence type="ECO:0000256" key="1">
    <source>
        <dbReference type="ARBA" id="ARBA00023015"/>
    </source>
</evidence>
<dbReference type="Pfam" id="PF02311">
    <property type="entry name" value="AraC_binding"/>
    <property type="match status" value="1"/>
</dbReference>